<keyword evidence="2" id="KW-1185">Reference proteome</keyword>
<dbReference type="EMBL" id="CAJVPM010019458">
    <property type="protein sequence ID" value="CAG8629949.1"/>
    <property type="molecule type" value="Genomic_DNA"/>
</dbReference>
<dbReference type="Proteomes" id="UP000789860">
    <property type="component" value="Unassembled WGS sequence"/>
</dbReference>
<feature type="non-terminal residue" evidence="1">
    <location>
        <position position="1"/>
    </location>
</feature>
<organism evidence="1 2">
    <name type="scientific">Scutellospora calospora</name>
    <dbReference type="NCBI Taxonomy" id="85575"/>
    <lineage>
        <taxon>Eukaryota</taxon>
        <taxon>Fungi</taxon>
        <taxon>Fungi incertae sedis</taxon>
        <taxon>Mucoromycota</taxon>
        <taxon>Glomeromycotina</taxon>
        <taxon>Glomeromycetes</taxon>
        <taxon>Diversisporales</taxon>
        <taxon>Gigasporaceae</taxon>
        <taxon>Scutellospora</taxon>
    </lineage>
</organism>
<comment type="caution">
    <text evidence="1">The sequence shown here is derived from an EMBL/GenBank/DDBJ whole genome shotgun (WGS) entry which is preliminary data.</text>
</comment>
<gene>
    <name evidence="1" type="ORF">SCALOS_LOCUS7932</name>
</gene>
<feature type="non-terminal residue" evidence="1">
    <location>
        <position position="50"/>
    </location>
</feature>
<accession>A0ACA9NAS2</accession>
<protein>
    <submittedName>
        <fullName evidence="1">2050_t:CDS:1</fullName>
    </submittedName>
</protein>
<proteinExistence type="predicted"/>
<sequence length="50" mass="5660">DNISESKSENCSNYSSDYKSDSETNTIKILVPKLSKVEEQISNIIYSTEQ</sequence>
<name>A0ACA9NAS2_9GLOM</name>
<evidence type="ECO:0000313" key="1">
    <source>
        <dbReference type="EMBL" id="CAG8629949.1"/>
    </source>
</evidence>
<reference evidence="1" key="1">
    <citation type="submission" date="2021-06" db="EMBL/GenBank/DDBJ databases">
        <authorList>
            <person name="Kallberg Y."/>
            <person name="Tangrot J."/>
            <person name="Rosling A."/>
        </authorList>
    </citation>
    <scope>NUCLEOTIDE SEQUENCE</scope>
    <source>
        <strain evidence="1">AU212A</strain>
    </source>
</reference>
<evidence type="ECO:0000313" key="2">
    <source>
        <dbReference type="Proteomes" id="UP000789860"/>
    </source>
</evidence>